<dbReference type="GO" id="GO:0032259">
    <property type="term" value="P:methylation"/>
    <property type="evidence" value="ECO:0007669"/>
    <property type="project" value="UniProtKB-KW"/>
</dbReference>
<comment type="caution">
    <text evidence="5">The sequence shown here is derived from an EMBL/GenBank/DDBJ whole genome shotgun (WGS) entry which is preliminary data.</text>
</comment>
<evidence type="ECO:0000256" key="1">
    <source>
        <dbReference type="ARBA" id="ARBA00022603"/>
    </source>
</evidence>
<sequence>MAHDEPRLGDAFGLTLQRCWAADAAPGAACEVIERDDGHINAACASRYFTPADALAPLDREAVDLAEGRILDVGVGAGRHALALQASGKDVVGLDPSPGAVEVARQRGVDARLGSIATPPADIGRFDALLLLGNNLGLLQGPERAPEVLAHLAFLARPGALLIGTGMDPSTADADHRAYQERNRRSGRLPGQIRMRNRQGVLATDWFDYLLAGVDDLRALVRRSPWHVVSIREEGRNYLAVLRLEDQ</sequence>
<dbReference type="InterPro" id="IPR041698">
    <property type="entry name" value="Methyltransf_25"/>
</dbReference>
<dbReference type="EC" id="2.1.-.-" evidence="5"/>
<dbReference type="RefSeq" id="WP_330157682.1">
    <property type="nucleotide sequence ID" value="NZ_BAAAJA010000046.1"/>
</dbReference>
<dbReference type="PANTHER" id="PTHR43464">
    <property type="entry name" value="METHYLTRANSFERASE"/>
    <property type="match status" value="1"/>
</dbReference>
<dbReference type="SUPFAM" id="SSF53335">
    <property type="entry name" value="S-adenosyl-L-methionine-dependent methyltransferases"/>
    <property type="match status" value="1"/>
</dbReference>
<dbReference type="EMBL" id="JAUUCC010000015">
    <property type="protein sequence ID" value="MEE2050463.1"/>
    <property type="molecule type" value="Genomic_DNA"/>
</dbReference>
<keyword evidence="2 5" id="KW-0808">Transferase</keyword>
<protein>
    <submittedName>
        <fullName evidence="5">Class I SAM-dependent methyltransferase</fullName>
        <ecNumber evidence="5">2.1.-.-</ecNumber>
    </submittedName>
</protein>
<feature type="domain" description="Methyltransferase" evidence="4">
    <location>
        <begin position="70"/>
        <end position="159"/>
    </location>
</feature>
<dbReference type="GO" id="GO:0008168">
    <property type="term" value="F:methyltransferase activity"/>
    <property type="evidence" value="ECO:0007669"/>
    <property type="project" value="UniProtKB-KW"/>
</dbReference>
<reference evidence="5 6" key="1">
    <citation type="submission" date="2023-07" db="EMBL/GenBank/DDBJ databases">
        <authorList>
            <person name="Girao M."/>
            <person name="Carvalho M.F."/>
        </authorList>
    </citation>
    <scope>NUCLEOTIDE SEQUENCE [LARGE SCALE GENOMIC DNA]</scope>
    <source>
        <strain evidence="5 6">66/93</strain>
    </source>
</reference>
<dbReference type="InterPro" id="IPR029063">
    <property type="entry name" value="SAM-dependent_MTases_sf"/>
</dbReference>
<organism evidence="5 6">
    <name type="scientific">Nocardiopsis tropica</name>
    <dbReference type="NCBI Taxonomy" id="109330"/>
    <lineage>
        <taxon>Bacteria</taxon>
        <taxon>Bacillati</taxon>
        <taxon>Actinomycetota</taxon>
        <taxon>Actinomycetes</taxon>
        <taxon>Streptosporangiales</taxon>
        <taxon>Nocardiopsidaceae</taxon>
        <taxon>Nocardiopsis</taxon>
    </lineage>
</organism>
<evidence type="ECO:0000259" key="4">
    <source>
        <dbReference type="Pfam" id="PF13649"/>
    </source>
</evidence>
<evidence type="ECO:0000256" key="2">
    <source>
        <dbReference type="ARBA" id="ARBA00022679"/>
    </source>
</evidence>
<keyword evidence="3" id="KW-0949">S-adenosyl-L-methionine</keyword>
<dbReference type="PANTHER" id="PTHR43464:SF19">
    <property type="entry name" value="UBIQUINONE BIOSYNTHESIS O-METHYLTRANSFERASE, MITOCHONDRIAL"/>
    <property type="match status" value="1"/>
</dbReference>
<evidence type="ECO:0000313" key="5">
    <source>
        <dbReference type="EMBL" id="MEE2050463.1"/>
    </source>
</evidence>
<evidence type="ECO:0000313" key="6">
    <source>
        <dbReference type="Proteomes" id="UP001348641"/>
    </source>
</evidence>
<evidence type="ECO:0000256" key="3">
    <source>
        <dbReference type="ARBA" id="ARBA00022691"/>
    </source>
</evidence>
<dbReference type="CDD" id="cd02440">
    <property type="entry name" value="AdoMet_MTases"/>
    <property type="match status" value="1"/>
</dbReference>
<keyword evidence="1 5" id="KW-0489">Methyltransferase</keyword>
<gene>
    <name evidence="5" type="ORF">Q8A49_08130</name>
</gene>
<proteinExistence type="predicted"/>
<name>A0ABU7KMD9_9ACTN</name>
<dbReference type="Proteomes" id="UP001348641">
    <property type="component" value="Unassembled WGS sequence"/>
</dbReference>
<accession>A0ABU7KMD9</accession>
<dbReference type="Pfam" id="PF13649">
    <property type="entry name" value="Methyltransf_25"/>
    <property type="match status" value="1"/>
</dbReference>
<dbReference type="Gene3D" id="3.40.50.150">
    <property type="entry name" value="Vaccinia Virus protein VP39"/>
    <property type="match status" value="1"/>
</dbReference>